<feature type="domain" description="FecR N-terminal" evidence="3">
    <location>
        <begin position="11"/>
        <end position="49"/>
    </location>
</feature>
<dbReference type="PANTHER" id="PTHR30273">
    <property type="entry name" value="PERIPLASMIC SIGNAL SENSOR AND SIGMA FACTOR ACTIVATOR FECR-RELATED"/>
    <property type="match status" value="1"/>
</dbReference>
<feature type="transmembrane region" description="Helical" evidence="1">
    <location>
        <begin position="86"/>
        <end position="104"/>
    </location>
</feature>
<protein>
    <submittedName>
        <fullName evidence="4">FecR family protein</fullName>
    </submittedName>
</protein>
<dbReference type="Pfam" id="PF04773">
    <property type="entry name" value="FecR"/>
    <property type="match status" value="1"/>
</dbReference>
<dbReference type="RefSeq" id="WP_379537643.1">
    <property type="nucleotide sequence ID" value="NZ_JBHSDR010000003.1"/>
</dbReference>
<dbReference type="InterPro" id="IPR006860">
    <property type="entry name" value="FecR"/>
</dbReference>
<dbReference type="InterPro" id="IPR032623">
    <property type="entry name" value="FecR_N"/>
</dbReference>
<feature type="domain" description="FecR protein" evidence="2">
    <location>
        <begin position="111"/>
        <end position="202"/>
    </location>
</feature>
<dbReference type="PIRSF" id="PIRSF018266">
    <property type="entry name" value="FecR"/>
    <property type="match status" value="1"/>
</dbReference>
<comment type="caution">
    <text evidence="4">The sequence shown here is derived from an EMBL/GenBank/DDBJ whole genome shotgun (WGS) entry which is preliminary data.</text>
</comment>
<sequence>MTVERNDALRDAAIGWHMRLPEADAATWEAFADWLGADPAHAAAYDEVELALDEADAALHAAPTVVEVQALAAANDDERPARRRQWIGGAVAAALVLAIGFNAIPRSDPYTVQTGPGETRALTLASGDRIELNGGSRVVLDRKDARFASLEQGEAAFTIRHDPAHPFALELGDARIVDLGTVFNVARDEAGVRVAVAEGSVRYEAGGDTVRLGAGQALSDAGGSAAIVTAQTDPAAVAAWRQGRLTYSGATLAQVSGDLARSLGVAVVLDPSLADRSFTGTIRVGRDPALVMTDVAALLDVSVSHGAAGWRLLPHGRANR</sequence>
<proteinExistence type="predicted"/>
<dbReference type="Gene3D" id="2.60.120.1440">
    <property type="match status" value="1"/>
</dbReference>
<dbReference type="Proteomes" id="UP001595828">
    <property type="component" value="Unassembled WGS sequence"/>
</dbReference>
<gene>
    <name evidence="4" type="ORF">ACFO0A_03800</name>
</gene>
<reference evidence="5" key="1">
    <citation type="journal article" date="2019" name="Int. J. Syst. Evol. Microbiol.">
        <title>The Global Catalogue of Microorganisms (GCM) 10K type strain sequencing project: providing services to taxonomists for standard genome sequencing and annotation.</title>
        <authorList>
            <consortium name="The Broad Institute Genomics Platform"/>
            <consortium name="The Broad Institute Genome Sequencing Center for Infectious Disease"/>
            <person name="Wu L."/>
            <person name="Ma J."/>
        </authorList>
    </citation>
    <scope>NUCLEOTIDE SEQUENCE [LARGE SCALE GENOMIC DNA]</scope>
    <source>
        <strain evidence="5">CGMCC 1.12989</strain>
    </source>
</reference>
<dbReference type="Pfam" id="PF16220">
    <property type="entry name" value="DUF4880"/>
    <property type="match status" value="1"/>
</dbReference>
<dbReference type="EMBL" id="JBHSDR010000003">
    <property type="protein sequence ID" value="MFC4294180.1"/>
    <property type="molecule type" value="Genomic_DNA"/>
</dbReference>
<evidence type="ECO:0000313" key="4">
    <source>
        <dbReference type="EMBL" id="MFC4294180.1"/>
    </source>
</evidence>
<keyword evidence="5" id="KW-1185">Reference proteome</keyword>
<keyword evidence="1" id="KW-0472">Membrane</keyword>
<name>A0ABV8RLH8_9SPHN</name>
<dbReference type="InterPro" id="IPR012373">
    <property type="entry name" value="Ferrdict_sens_TM"/>
</dbReference>
<accession>A0ABV8RLH8</accession>
<evidence type="ECO:0000256" key="1">
    <source>
        <dbReference type="SAM" id="Phobius"/>
    </source>
</evidence>
<keyword evidence="1" id="KW-0812">Transmembrane</keyword>
<evidence type="ECO:0000259" key="2">
    <source>
        <dbReference type="Pfam" id="PF04773"/>
    </source>
</evidence>
<evidence type="ECO:0000313" key="5">
    <source>
        <dbReference type="Proteomes" id="UP001595828"/>
    </source>
</evidence>
<dbReference type="PANTHER" id="PTHR30273:SF2">
    <property type="entry name" value="PROTEIN FECR"/>
    <property type="match status" value="1"/>
</dbReference>
<evidence type="ECO:0000259" key="3">
    <source>
        <dbReference type="Pfam" id="PF16220"/>
    </source>
</evidence>
<organism evidence="4 5">
    <name type="scientific">Novosphingobium tardum</name>
    <dbReference type="NCBI Taxonomy" id="1538021"/>
    <lineage>
        <taxon>Bacteria</taxon>
        <taxon>Pseudomonadati</taxon>
        <taxon>Pseudomonadota</taxon>
        <taxon>Alphaproteobacteria</taxon>
        <taxon>Sphingomonadales</taxon>
        <taxon>Sphingomonadaceae</taxon>
        <taxon>Novosphingobium</taxon>
    </lineage>
</organism>
<keyword evidence="1" id="KW-1133">Transmembrane helix</keyword>